<keyword evidence="2" id="KW-1185">Reference proteome</keyword>
<gene>
    <name evidence="1" type="ORF">SAMN04515678_104272</name>
</gene>
<dbReference type="OrthoDB" id="7867799at2"/>
<dbReference type="AlphaFoldDB" id="A0A1I1WEI9"/>
<accession>A0A1I1WEI9</accession>
<protein>
    <recommendedName>
        <fullName evidence="3">DUF1127 domain-containing protein</fullName>
    </recommendedName>
</protein>
<proteinExistence type="predicted"/>
<organism evidence="1 2">
    <name type="scientific">Roseivivax sediminis</name>
    <dbReference type="NCBI Taxonomy" id="936889"/>
    <lineage>
        <taxon>Bacteria</taxon>
        <taxon>Pseudomonadati</taxon>
        <taxon>Pseudomonadota</taxon>
        <taxon>Alphaproteobacteria</taxon>
        <taxon>Rhodobacterales</taxon>
        <taxon>Roseobacteraceae</taxon>
        <taxon>Roseivivax</taxon>
    </lineage>
</organism>
<dbReference type="RefSeq" id="WP_149755500.1">
    <property type="nucleotide sequence ID" value="NZ_FOMS01000004.1"/>
</dbReference>
<dbReference type="Proteomes" id="UP000325289">
    <property type="component" value="Unassembled WGS sequence"/>
</dbReference>
<name>A0A1I1WEI9_9RHOB</name>
<sequence length="72" mass="8237">MSAITFNSSAPQERQGRGLLGNIAYFFGKVADTTQRVKRVHVLHSLSDKELAERGLKREELVHYVYRDSPYV</sequence>
<evidence type="ECO:0000313" key="1">
    <source>
        <dbReference type="EMBL" id="SFD93399.1"/>
    </source>
</evidence>
<evidence type="ECO:0000313" key="2">
    <source>
        <dbReference type="Proteomes" id="UP000325289"/>
    </source>
</evidence>
<reference evidence="1 2" key="1">
    <citation type="submission" date="2016-10" db="EMBL/GenBank/DDBJ databases">
        <authorList>
            <person name="Varghese N."/>
            <person name="Submissions S."/>
        </authorList>
    </citation>
    <scope>NUCLEOTIDE SEQUENCE [LARGE SCALE GENOMIC DNA]</scope>
    <source>
        <strain evidence="2">YIM D21,KCTC 23444,ACCC 10710</strain>
    </source>
</reference>
<dbReference type="EMBL" id="FOMS01000004">
    <property type="protein sequence ID" value="SFD93399.1"/>
    <property type="molecule type" value="Genomic_DNA"/>
</dbReference>
<evidence type="ECO:0008006" key="3">
    <source>
        <dbReference type="Google" id="ProtNLM"/>
    </source>
</evidence>